<keyword evidence="2" id="KW-1185">Reference proteome</keyword>
<evidence type="ECO:0000313" key="1">
    <source>
        <dbReference type="EMBL" id="KAK2176486.1"/>
    </source>
</evidence>
<evidence type="ECO:0000313" key="2">
    <source>
        <dbReference type="Proteomes" id="UP001209878"/>
    </source>
</evidence>
<protein>
    <submittedName>
        <fullName evidence="1">Uncharacterized protein</fullName>
    </submittedName>
</protein>
<organism evidence="1 2">
    <name type="scientific">Ridgeia piscesae</name>
    <name type="common">Tubeworm</name>
    <dbReference type="NCBI Taxonomy" id="27915"/>
    <lineage>
        <taxon>Eukaryota</taxon>
        <taxon>Metazoa</taxon>
        <taxon>Spiralia</taxon>
        <taxon>Lophotrochozoa</taxon>
        <taxon>Annelida</taxon>
        <taxon>Polychaeta</taxon>
        <taxon>Sedentaria</taxon>
        <taxon>Canalipalpata</taxon>
        <taxon>Sabellida</taxon>
        <taxon>Siboglinidae</taxon>
        <taxon>Ridgeia</taxon>
    </lineage>
</organism>
<sequence length="221" mass="24884">MPEATAGNVVFTTDRGSNMICALRDEESLNFIALVLNTVLRNTFDEKKDCPSEITALLNAVRGTILYLGCKATSSGKLPKLARLAKVNLYVMATSVQSERNFSEAGQAERCDFCRDTWTMGKTRSTSHHDDLDVDAIVSDALAKQQVSFEKMLDVQQKAFQACLQSFVEANNKRVDEMVREHAREFADLRTSLQYTQRELDEMKMTIHSQSDRLSNTTRDV</sequence>
<proteinExistence type="predicted"/>
<reference evidence="1" key="1">
    <citation type="journal article" date="2023" name="Mol. Biol. Evol.">
        <title>Third-Generation Sequencing Reveals the Adaptive Role of the Epigenome in Three Deep-Sea Polychaetes.</title>
        <authorList>
            <person name="Perez M."/>
            <person name="Aroh O."/>
            <person name="Sun Y."/>
            <person name="Lan Y."/>
            <person name="Juniper S.K."/>
            <person name="Young C.R."/>
            <person name="Angers B."/>
            <person name="Qian P.Y."/>
        </authorList>
    </citation>
    <scope>NUCLEOTIDE SEQUENCE</scope>
    <source>
        <strain evidence="1">R07B-5</strain>
    </source>
</reference>
<dbReference type="Proteomes" id="UP001209878">
    <property type="component" value="Unassembled WGS sequence"/>
</dbReference>
<comment type="caution">
    <text evidence="1">The sequence shown here is derived from an EMBL/GenBank/DDBJ whole genome shotgun (WGS) entry which is preliminary data.</text>
</comment>
<gene>
    <name evidence="1" type="ORF">NP493_662g01151</name>
</gene>
<dbReference type="EMBL" id="JAODUO010000661">
    <property type="protein sequence ID" value="KAK2176486.1"/>
    <property type="molecule type" value="Genomic_DNA"/>
</dbReference>
<name>A0AAD9NQ29_RIDPI</name>
<accession>A0AAD9NQ29</accession>
<dbReference type="AlphaFoldDB" id="A0AAD9NQ29"/>